<feature type="domain" description="DUF2061" evidence="2">
    <location>
        <begin position="15"/>
        <end position="66"/>
    </location>
</feature>
<sequence>MTRIRKLARTNAQMLMKTGTYYVIHVSVAAMVAYAVTGNLWASLTLSLLEPTVQAFAFFFHEKAWDRVLRRRQARAEQSAPDTVMHHGAPA</sequence>
<feature type="transmembrane region" description="Helical" evidence="1">
    <location>
        <begin position="21"/>
        <end position="42"/>
    </location>
</feature>
<organism evidence="3 4">
    <name type="scientific">Comamonas faecalis</name>
    <dbReference type="NCBI Taxonomy" id="1387849"/>
    <lineage>
        <taxon>Bacteria</taxon>
        <taxon>Pseudomonadati</taxon>
        <taxon>Pseudomonadota</taxon>
        <taxon>Betaproteobacteria</taxon>
        <taxon>Burkholderiales</taxon>
        <taxon>Comamonadaceae</taxon>
        <taxon>Comamonas</taxon>
    </lineage>
</organism>
<evidence type="ECO:0000313" key="3">
    <source>
        <dbReference type="EMBL" id="GAA3987701.1"/>
    </source>
</evidence>
<protein>
    <recommendedName>
        <fullName evidence="2">DUF2061 domain-containing protein</fullName>
    </recommendedName>
</protein>
<evidence type="ECO:0000256" key="1">
    <source>
        <dbReference type="SAM" id="Phobius"/>
    </source>
</evidence>
<dbReference type="InterPro" id="IPR018638">
    <property type="entry name" value="DUF2061_membrane"/>
</dbReference>
<accession>A0ABP7QT43</accession>
<reference evidence="4" key="1">
    <citation type="journal article" date="2019" name="Int. J. Syst. Evol. Microbiol.">
        <title>The Global Catalogue of Microorganisms (GCM) 10K type strain sequencing project: providing services to taxonomists for standard genome sequencing and annotation.</title>
        <authorList>
            <consortium name="The Broad Institute Genomics Platform"/>
            <consortium name="The Broad Institute Genome Sequencing Center for Infectious Disease"/>
            <person name="Wu L."/>
            <person name="Ma J."/>
        </authorList>
    </citation>
    <scope>NUCLEOTIDE SEQUENCE [LARGE SCALE GENOMIC DNA]</scope>
    <source>
        <strain evidence="4">JCM 17561</strain>
    </source>
</reference>
<dbReference type="EMBL" id="BAABBP010000005">
    <property type="protein sequence ID" value="GAA3987701.1"/>
    <property type="molecule type" value="Genomic_DNA"/>
</dbReference>
<keyword evidence="1" id="KW-0812">Transmembrane</keyword>
<evidence type="ECO:0000313" key="4">
    <source>
        <dbReference type="Proteomes" id="UP001501627"/>
    </source>
</evidence>
<keyword evidence="1" id="KW-1133">Transmembrane helix</keyword>
<gene>
    <name evidence="3" type="ORF">GCM10022279_08380</name>
</gene>
<dbReference type="RefSeq" id="WP_103044149.1">
    <property type="nucleotide sequence ID" value="NZ_BAABBP010000005.1"/>
</dbReference>
<dbReference type="Pfam" id="PF09834">
    <property type="entry name" value="DUF2061"/>
    <property type="match status" value="1"/>
</dbReference>
<keyword evidence="1" id="KW-0472">Membrane</keyword>
<keyword evidence="4" id="KW-1185">Reference proteome</keyword>
<dbReference type="Proteomes" id="UP001501627">
    <property type="component" value="Unassembled WGS sequence"/>
</dbReference>
<proteinExistence type="predicted"/>
<evidence type="ECO:0000259" key="2">
    <source>
        <dbReference type="Pfam" id="PF09834"/>
    </source>
</evidence>
<name>A0ABP7QT43_9BURK</name>
<comment type="caution">
    <text evidence="3">The sequence shown here is derived from an EMBL/GenBank/DDBJ whole genome shotgun (WGS) entry which is preliminary data.</text>
</comment>